<reference evidence="1 2" key="1">
    <citation type="submission" date="2021-08" db="EMBL/GenBank/DDBJ databases">
        <title>Streptomyces sp. PTM05 isolated from lichen.</title>
        <authorList>
            <person name="Somphong A."/>
            <person name="Phongsopitanun W."/>
            <person name="Tanasupawat S."/>
        </authorList>
    </citation>
    <scope>NUCLEOTIDE SEQUENCE [LARGE SCALE GENOMIC DNA]</scope>
    <source>
        <strain evidence="1 2">Ptm05</strain>
    </source>
</reference>
<proteinExistence type="predicted"/>
<dbReference type="Proteomes" id="UP001198565">
    <property type="component" value="Unassembled WGS sequence"/>
</dbReference>
<protein>
    <submittedName>
        <fullName evidence="1">Uncharacterized protein</fullName>
    </submittedName>
</protein>
<organism evidence="1 2">
    <name type="scientific">Streptantibioticus parmotrematis</name>
    <dbReference type="NCBI Taxonomy" id="2873249"/>
    <lineage>
        <taxon>Bacteria</taxon>
        <taxon>Bacillati</taxon>
        <taxon>Actinomycetota</taxon>
        <taxon>Actinomycetes</taxon>
        <taxon>Kitasatosporales</taxon>
        <taxon>Streptomycetaceae</taxon>
        <taxon>Streptantibioticus</taxon>
    </lineage>
</organism>
<accession>A0ABS7QVP8</accession>
<name>A0ABS7QVP8_9ACTN</name>
<sequence length="516" mass="55280">MGQLPELPGLDMPLFGGQAAPAWLEKPLSADWISQLPATAGPPSPWWREIVRDGVPAPKAPWKAGLIPAGVWLYRGTPSVRDATFVAQIPADQERLAVVVAGMGPDPDTFDAMARVLSVLPEDCPRAVRIFLPSIGPVEGRAFAREHQLDLVAPSGPLRGTGGITYVSGPPEMTSGAFWQWYRVSPGRAVQSVGALYPTPTWETALTRHDHLAESLPAVLNRVPAGYAMRPLGAPSSRFAAFAARVPPAADRLQVVVDGRGLDPLLLAACTQLLSALPPEATHQVQLDWPYAGVRESTEQLEELASLLDAPVYAPAAALDFHANGRDLLAVHDDGGLGHWVRFSPTVSPQPHGPLSPPPAWGRALRAVLDTTPDDSPLASAPAGLHMRIPSRPDVDRAAAALPPDRDGMTVLADGDATCEEDQQRVLSVLETLPPELLQNLRVVMTFATVWHRGGPPFGQLIADRLRRRVLVADAASVVSTECGGAEAQRLGEPSWNRYLPRPELRASTFTFLGAQ</sequence>
<gene>
    <name evidence="1" type="ORF">K7472_19280</name>
</gene>
<evidence type="ECO:0000313" key="1">
    <source>
        <dbReference type="EMBL" id="MBY8886983.1"/>
    </source>
</evidence>
<dbReference type="RefSeq" id="WP_222979739.1">
    <property type="nucleotide sequence ID" value="NZ_JAINVZ010000013.1"/>
</dbReference>
<keyword evidence="2" id="KW-1185">Reference proteome</keyword>
<evidence type="ECO:0000313" key="2">
    <source>
        <dbReference type="Proteomes" id="UP001198565"/>
    </source>
</evidence>
<comment type="caution">
    <text evidence="1">The sequence shown here is derived from an EMBL/GenBank/DDBJ whole genome shotgun (WGS) entry which is preliminary data.</text>
</comment>
<dbReference type="EMBL" id="JAINVZ010000013">
    <property type="protein sequence ID" value="MBY8886983.1"/>
    <property type="molecule type" value="Genomic_DNA"/>
</dbReference>